<dbReference type="Proteomes" id="UP000784880">
    <property type="component" value="Unassembled WGS sequence"/>
</dbReference>
<evidence type="ECO:0000313" key="3">
    <source>
        <dbReference type="Proteomes" id="UP000784880"/>
    </source>
</evidence>
<dbReference type="EMBL" id="JAHQCS010000073">
    <property type="protein sequence ID" value="MBU9711466.1"/>
    <property type="molecule type" value="Genomic_DNA"/>
</dbReference>
<organism evidence="2 3">
    <name type="scientific">Evansella tamaricis</name>
    <dbReference type="NCBI Taxonomy" id="2069301"/>
    <lineage>
        <taxon>Bacteria</taxon>
        <taxon>Bacillati</taxon>
        <taxon>Bacillota</taxon>
        <taxon>Bacilli</taxon>
        <taxon>Bacillales</taxon>
        <taxon>Bacillaceae</taxon>
        <taxon>Evansella</taxon>
    </lineage>
</organism>
<feature type="region of interest" description="Disordered" evidence="1">
    <location>
        <begin position="1"/>
        <end position="45"/>
    </location>
</feature>
<sequence>MDPTKDNNKRPHDNQALNEHKNERERENKQKQPQKKSYSKKTDHL</sequence>
<reference evidence="2 3" key="1">
    <citation type="submission" date="2021-06" db="EMBL/GenBank/DDBJ databases">
        <title>Bacillus sp. RD4P76, an endophyte from a halophyte.</title>
        <authorList>
            <person name="Sun J.-Q."/>
        </authorList>
    </citation>
    <scope>NUCLEOTIDE SEQUENCE [LARGE SCALE GENOMIC DNA]</scope>
    <source>
        <strain evidence="2 3">CGMCC 1.15917</strain>
    </source>
</reference>
<dbReference type="RefSeq" id="WP_217065364.1">
    <property type="nucleotide sequence ID" value="NZ_JAHQCS010000073.1"/>
</dbReference>
<name>A0ABS6JCT0_9BACI</name>
<evidence type="ECO:0000313" key="2">
    <source>
        <dbReference type="EMBL" id="MBU9711466.1"/>
    </source>
</evidence>
<evidence type="ECO:0000256" key="1">
    <source>
        <dbReference type="SAM" id="MobiDB-lite"/>
    </source>
</evidence>
<feature type="compositionally biased region" description="Basic and acidic residues" evidence="1">
    <location>
        <begin position="1"/>
        <end position="30"/>
    </location>
</feature>
<proteinExistence type="predicted"/>
<protein>
    <submittedName>
        <fullName evidence="2">DUF3941 domain-containing protein</fullName>
    </submittedName>
</protein>
<gene>
    <name evidence="2" type="ORF">KS419_06945</name>
</gene>
<comment type="caution">
    <text evidence="2">The sequence shown here is derived from an EMBL/GenBank/DDBJ whole genome shotgun (WGS) entry which is preliminary data.</text>
</comment>
<accession>A0ABS6JCT0</accession>
<keyword evidence="3" id="KW-1185">Reference proteome</keyword>